<dbReference type="PROSITE" id="PS51186">
    <property type="entry name" value="GNAT"/>
    <property type="match status" value="1"/>
</dbReference>
<dbReference type="SUPFAM" id="SSF55729">
    <property type="entry name" value="Acyl-CoA N-acyltransferases (Nat)"/>
    <property type="match status" value="1"/>
</dbReference>
<evidence type="ECO:0000259" key="1">
    <source>
        <dbReference type="PROSITE" id="PS51186"/>
    </source>
</evidence>
<reference evidence="2" key="1">
    <citation type="journal article" date="2021" name="PeerJ">
        <title>Extensive microbial diversity within the chicken gut microbiome revealed by metagenomics and culture.</title>
        <authorList>
            <person name="Gilroy R."/>
            <person name="Ravi A."/>
            <person name="Getino M."/>
            <person name="Pursley I."/>
            <person name="Horton D.L."/>
            <person name="Alikhan N.F."/>
            <person name="Baker D."/>
            <person name="Gharbi K."/>
            <person name="Hall N."/>
            <person name="Watson M."/>
            <person name="Adriaenssens E.M."/>
            <person name="Foster-Nyarko E."/>
            <person name="Jarju S."/>
            <person name="Secka A."/>
            <person name="Antonio M."/>
            <person name="Oren A."/>
            <person name="Chaudhuri R.R."/>
            <person name="La Ragione R."/>
            <person name="Hildebrand F."/>
            <person name="Pallen M.J."/>
        </authorList>
    </citation>
    <scope>NUCLEOTIDE SEQUENCE</scope>
    <source>
        <strain evidence="2">CHK187-11901</strain>
    </source>
</reference>
<dbReference type="Gene3D" id="3.40.630.30">
    <property type="match status" value="1"/>
</dbReference>
<dbReference type="EMBL" id="DWWM01000057">
    <property type="protein sequence ID" value="HJC37369.1"/>
    <property type="molecule type" value="Genomic_DNA"/>
</dbReference>
<dbReference type="Pfam" id="PF13673">
    <property type="entry name" value="Acetyltransf_10"/>
    <property type="match status" value="1"/>
</dbReference>
<accession>A0A9D2NT06</accession>
<proteinExistence type="predicted"/>
<organism evidence="2 3">
    <name type="scientific">Candidatus Merdibacter merdavium</name>
    <dbReference type="NCBI Taxonomy" id="2838692"/>
    <lineage>
        <taxon>Bacteria</taxon>
        <taxon>Bacillati</taxon>
        <taxon>Bacillota</taxon>
        <taxon>Erysipelotrichia</taxon>
        <taxon>Erysipelotrichales</taxon>
        <taxon>Erysipelotrichaceae</taxon>
        <taxon>Merdibacter</taxon>
    </lineage>
</organism>
<dbReference type="CDD" id="cd04301">
    <property type="entry name" value="NAT_SF"/>
    <property type="match status" value="1"/>
</dbReference>
<dbReference type="AlphaFoldDB" id="A0A9D2NT06"/>
<dbReference type="GO" id="GO:0016747">
    <property type="term" value="F:acyltransferase activity, transferring groups other than amino-acyl groups"/>
    <property type="evidence" value="ECO:0007669"/>
    <property type="project" value="InterPro"/>
</dbReference>
<protein>
    <submittedName>
        <fullName evidence="2">GNAT family N-acetyltransferase</fullName>
    </submittedName>
</protein>
<dbReference type="PANTHER" id="PTHR43451">
    <property type="entry name" value="ACETYLTRANSFERASE (GNAT) FAMILY PROTEIN"/>
    <property type="match status" value="1"/>
</dbReference>
<comment type="caution">
    <text evidence="2">The sequence shown here is derived from an EMBL/GenBank/DDBJ whole genome shotgun (WGS) entry which is preliminary data.</text>
</comment>
<reference evidence="2" key="2">
    <citation type="submission" date="2021-04" db="EMBL/GenBank/DDBJ databases">
        <authorList>
            <person name="Gilroy R."/>
        </authorList>
    </citation>
    <scope>NUCLEOTIDE SEQUENCE</scope>
    <source>
        <strain evidence="2">CHK187-11901</strain>
    </source>
</reference>
<evidence type="ECO:0000313" key="2">
    <source>
        <dbReference type="EMBL" id="HJC37369.1"/>
    </source>
</evidence>
<name>A0A9D2NT06_9FIRM</name>
<feature type="domain" description="N-acetyltransferase" evidence="1">
    <location>
        <begin position="8"/>
        <end position="141"/>
    </location>
</feature>
<dbReference type="InterPro" id="IPR052564">
    <property type="entry name" value="N-acetyltrans/Recomb-assoc"/>
</dbReference>
<sequence>MREIKDKAAIAAALELIWVTFLQFEAPDYSDEGIQAFRSFIDDEDIIASLEFWGDYAGDELRGTIAANVDRRHICCFFVKARYHRQGIGRALWEHLLNSSDHQVYTVHASPYAVPVYHKLGFVEMSEEQTADGMRFERTKDHGIQDR</sequence>
<dbReference type="PANTHER" id="PTHR43451:SF1">
    <property type="entry name" value="ACETYLTRANSFERASE"/>
    <property type="match status" value="1"/>
</dbReference>
<dbReference type="Proteomes" id="UP000823896">
    <property type="component" value="Unassembled WGS sequence"/>
</dbReference>
<evidence type="ECO:0000313" key="3">
    <source>
        <dbReference type="Proteomes" id="UP000823896"/>
    </source>
</evidence>
<gene>
    <name evidence="2" type="ORF">H9702_09620</name>
</gene>
<dbReference type="InterPro" id="IPR016181">
    <property type="entry name" value="Acyl_CoA_acyltransferase"/>
</dbReference>
<dbReference type="InterPro" id="IPR000182">
    <property type="entry name" value="GNAT_dom"/>
</dbReference>